<feature type="region of interest" description="Disordered" evidence="1">
    <location>
        <begin position="303"/>
        <end position="364"/>
    </location>
</feature>
<keyword evidence="3" id="KW-1185">Reference proteome</keyword>
<feature type="compositionally biased region" description="Basic and acidic residues" evidence="1">
    <location>
        <begin position="351"/>
        <end position="364"/>
    </location>
</feature>
<evidence type="ECO:0000313" key="3">
    <source>
        <dbReference type="Proteomes" id="UP000466442"/>
    </source>
</evidence>
<evidence type="ECO:0000256" key="1">
    <source>
        <dbReference type="SAM" id="MobiDB-lite"/>
    </source>
</evidence>
<gene>
    <name evidence="2" type="ORF">GE061_008169</name>
</gene>
<reference evidence="2" key="1">
    <citation type="journal article" date="2021" name="Mol. Ecol. Resour.">
        <title>Apolygus lucorum genome provides insights into omnivorousness and mesophyll feeding.</title>
        <authorList>
            <person name="Liu Y."/>
            <person name="Liu H."/>
            <person name="Wang H."/>
            <person name="Huang T."/>
            <person name="Liu B."/>
            <person name="Yang B."/>
            <person name="Yin L."/>
            <person name="Li B."/>
            <person name="Zhang Y."/>
            <person name="Zhang S."/>
            <person name="Jiang F."/>
            <person name="Zhang X."/>
            <person name="Ren Y."/>
            <person name="Wang B."/>
            <person name="Wang S."/>
            <person name="Lu Y."/>
            <person name="Wu K."/>
            <person name="Fan W."/>
            <person name="Wang G."/>
        </authorList>
    </citation>
    <scope>NUCLEOTIDE SEQUENCE</scope>
    <source>
        <strain evidence="2">12Hb</strain>
    </source>
</reference>
<proteinExistence type="predicted"/>
<evidence type="ECO:0000313" key="2">
    <source>
        <dbReference type="EMBL" id="KAF6198421.1"/>
    </source>
</evidence>
<name>A0A8S9WQK4_APOLU</name>
<dbReference type="AlphaFoldDB" id="A0A8S9WQK4"/>
<accession>A0A8S9WQK4</accession>
<feature type="compositionally biased region" description="Low complexity" evidence="1">
    <location>
        <begin position="309"/>
        <end position="321"/>
    </location>
</feature>
<feature type="region of interest" description="Disordered" evidence="1">
    <location>
        <begin position="186"/>
        <end position="225"/>
    </location>
</feature>
<dbReference type="EMBL" id="WIXP02000016">
    <property type="protein sequence ID" value="KAF6198421.1"/>
    <property type="molecule type" value="Genomic_DNA"/>
</dbReference>
<sequence length="364" mass="40926">MILFAVVAANPPSGSSTVRPEVHIGHIDCFSGKSRRESIMCIGDSLRDDVVNLETANRMVKRLSHEGEADRNIYAWGISSDGSLEIAKYYDPSGDIIALNLGHLRWTAPRNRVMHANDRESPQDITIYEEYYLNINSQKDLLAVRNFQSFLDIFGVERPPTGPPVIDLTTTTDLPHTTVIVSPNIDLRTPISSPSEQQQQQTSSPLVFSEDEEVPPTPHTSPIRDIPMIYDYSSDEREERGKTTKMEYYLNINSQKDLLAVRNFQSFLDIFGVERPPTGPPVIDLTTTTDLPHTTVIVSPNIDLRTPISSPSEQQQQQTSSPLVFSEDEEVPPTPHTSPIRDIPMIYDYSSDEREERGKTTKMV</sequence>
<dbReference type="Proteomes" id="UP000466442">
    <property type="component" value="Linkage Group LG16"/>
</dbReference>
<protein>
    <submittedName>
        <fullName evidence="2">Uncharacterized protein</fullName>
    </submittedName>
</protein>
<organism evidence="2 3">
    <name type="scientific">Apolygus lucorum</name>
    <name type="common">Small green plant bug</name>
    <name type="synonym">Lygocoris lucorum</name>
    <dbReference type="NCBI Taxonomy" id="248454"/>
    <lineage>
        <taxon>Eukaryota</taxon>
        <taxon>Metazoa</taxon>
        <taxon>Ecdysozoa</taxon>
        <taxon>Arthropoda</taxon>
        <taxon>Hexapoda</taxon>
        <taxon>Insecta</taxon>
        <taxon>Pterygota</taxon>
        <taxon>Neoptera</taxon>
        <taxon>Paraneoptera</taxon>
        <taxon>Hemiptera</taxon>
        <taxon>Heteroptera</taxon>
        <taxon>Panheteroptera</taxon>
        <taxon>Cimicomorpha</taxon>
        <taxon>Miridae</taxon>
        <taxon>Mirini</taxon>
        <taxon>Apolygus</taxon>
    </lineage>
</organism>
<feature type="compositionally biased region" description="Low complexity" evidence="1">
    <location>
        <begin position="192"/>
        <end position="204"/>
    </location>
</feature>
<comment type="caution">
    <text evidence="2">The sequence shown here is derived from an EMBL/GenBank/DDBJ whole genome shotgun (WGS) entry which is preliminary data.</text>
</comment>